<proteinExistence type="predicted"/>
<dbReference type="Proteomes" id="UP000530571">
    <property type="component" value="Unassembled WGS sequence"/>
</dbReference>
<evidence type="ECO:0000256" key="1">
    <source>
        <dbReference type="SAM" id="MobiDB-lite"/>
    </source>
</evidence>
<gene>
    <name evidence="2" type="ORF">GGR30_000639</name>
</gene>
<accession>A0A7W6P9P8</accession>
<protein>
    <submittedName>
        <fullName evidence="2">Uncharacterized protein</fullName>
    </submittedName>
</protein>
<dbReference type="EMBL" id="JACIDZ010000001">
    <property type="protein sequence ID" value="MBB4120744.1"/>
    <property type="molecule type" value="Genomic_DNA"/>
</dbReference>
<dbReference type="RefSeq" id="WP_183482468.1">
    <property type="nucleotide sequence ID" value="NZ_JACIDZ010000001.1"/>
</dbReference>
<dbReference type="InterPro" id="IPR011009">
    <property type="entry name" value="Kinase-like_dom_sf"/>
</dbReference>
<evidence type="ECO:0000313" key="2">
    <source>
        <dbReference type="EMBL" id="MBB4120744.1"/>
    </source>
</evidence>
<evidence type="ECO:0000313" key="3">
    <source>
        <dbReference type="Proteomes" id="UP000530571"/>
    </source>
</evidence>
<dbReference type="PANTHER" id="PTHR16155">
    <property type="entry name" value="DED DOMAIN-CONTAINING PROTEIN"/>
    <property type="match status" value="1"/>
</dbReference>
<organism evidence="2 3">
    <name type="scientific">Martelella radicis</name>
    <dbReference type="NCBI Taxonomy" id="1397476"/>
    <lineage>
        <taxon>Bacteria</taxon>
        <taxon>Pseudomonadati</taxon>
        <taxon>Pseudomonadota</taxon>
        <taxon>Alphaproteobacteria</taxon>
        <taxon>Hyphomicrobiales</taxon>
        <taxon>Aurantimonadaceae</taxon>
        <taxon>Martelella</taxon>
    </lineage>
</organism>
<name>A0A7W6P9P8_9HYPH</name>
<comment type="caution">
    <text evidence="2">The sequence shown here is derived from an EMBL/GenBank/DDBJ whole genome shotgun (WGS) entry which is preliminary data.</text>
</comment>
<dbReference type="PANTHER" id="PTHR16155:SF19">
    <property type="entry name" value="DED DOMAIN-CONTAINING PROTEIN"/>
    <property type="match status" value="1"/>
</dbReference>
<keyword evidence="3" id="KW-1185">Reference proteome</keyword>
<feature type="compositionally biased region" description="Polar residues" evidence="1">
    <location>
        <begin position="396"/>
        <end position="406"/>
    </location>
</feature>
<sequence>MKVDILPTDWDGEEVRHRKAISDGAFSGKIPQIALSLEADEHYCMLIKLAGQSRIKWRPLVADHWLFRSAYTEFSKISWTPDLFTLGEQQTIGKVITALLGYKLLAEQGGRIHTHVSDFISSDILGASLFFLHGQILPNPVVFATSDTSESVIRPFFGPTHGDCHSQNLFVKAGENGNVHDINLIDFATYQSNGPVFFDHAYLELATLLRTFDGLGIARWHKLAEALAEENEAAQIDPGERGWLQDILTARKTATELAFRRYPDRQDDLKLQMVLAQVGAGLAFLHKTPRAGSGSGGLTTSQYSQSFVWSAVFLKQLLNMIGKEVTDLFPNGTAIPWPNSPVQIPGRDTLLSDFTLRFDNSGFNILIVGNDLDTVPPDIASAPWSFVIDFRTSAPTESEQQANPRASRQFWPGQQPPDLKILHRGCIWYFANGRQDISGVVPTVSTTDWRRTYKRGLDHLLGEIARSHAPTDVRCLVLANGLSQDIARMVIESMDMEFGETLAPVSVADGSPELSTIEGVEISQLPLDTIISELVGNRAASPRAVDDALLPQRTAGSVGLVQAPAGLLSRVDRDLTVLYRARAQSLPQGRSFGIDFRRGMPIEWAELAQQLDVPRENAFDTYNKEILEALEASSNRTVNLFHEPSSGGTTLARRLAWSFMERVPTVILDQISSDTSSYLRDVFQFCSLPVLVVMEASVVTESEREGLLQQLREDNTRAVFLTVSRSVKKNDSDGVLSGRLNDEETRKFLKAYLEQVEDPNRQSQLRRLASPQTPGEQKNPFFFGLTAFGEGFLGVQKLIEDVVKGAKSDAARELLADLSLVSFYYSEGFPEVEFDELCDVLNDGNAPVDNESLFLLRSGSHIRVSHALLAREVLANLARNEERWHADISRFSTTLLSHLRRLRNNASDRVQRMVQSLFITRDTESAILADVDVSVGGIGSRRFSQLINDIGNAELARKLFDRITQIWPREPHYAAHLARHLMYEDPKDIDEAVRKASFAEQLPDAGSDATLVHVAGMAHRIRMEQILKEAITQCHTLGAVETAVQSDFVEATSRFERSTQIKPSNEHGLVATIQTVSILLRQSMRLSGVDNFSAFLTARSSGFYMDALSLAEENIDLLKNRPRLSIRAEKTIAEWNNVYGNTDRVVSDLRALAARREDLDVRRALCAAIIARAKHNWRSMSQGDLRTIVLMMERNINQQGVRDADIRRWFSAYRHLNTFDESIAIQRLIDWHGLSSKSVEPAYYLFALNFLRFLSSQGSLQALATEVNSWNQVCQNNRPYGSRSWSYDWLERTGKEPRLAHFKNDLEDLDPPSMIKGEKPADLAKLEARLARVEGTLRGYRGPQFANLDLGFNLFAKITPLDRLSKDDEGKRISAFISFSYDGLIGWDPKLVQR</sequence>
<feature type="region of interest" description="Disordered" evidence="1">
    <location>
        <begin position="396"/>
        <end position="416"/>
    </location>
</feature>
<dbReference type="GO" id="GO:0005737">
    <property type="term" value="C:cytoplasm"/>
    <property type="evidence" value="ECO:0007669"/>
    <property type="project" value="TreeGrafter"/>
</dbReference>
<reference evidence="2 3" key="1">
    <citation type="submission" date="2020-08" db="EMBL/GenBank/DDBJ databases">
        <title>Genomic Encyclopedia of Type Strains, Phase IV (KMG-IV): sequencing the most valuable type-strain genomes for metagenomic binning, comparative biology and taxonomic classification.</title>
        <authorList>
            <person name="Goeker M."/>
        </authorList>
    </citation>
    <scope>NUCLEOTIDE SEQUENCE [LARGE SCALE GENOMIC DNA]</scope>
    <source>
        <strain evidence="2 3">DSM 28101</strain>
    </source>
</reference>
<dbReference type="SUPFAM" id="SSF56112">
    <property type="entry name" value="Protein kinase-like (PK-like)"/>
    <property type="match status" value="1"/>
</dbReference>